<sequence length="120" mass="13133">MANTVDTLVAKAPITCAADKFYDFFKLDMNDLVEVCGIPMTVKVKIDEISDAEKSITFTVLEGDLLLLYKSFKATLTTGEGLATTTFAFEKMTILTPPPELYVPLVITICTLVDAFLLAN</sequence>
<evidence type="ECO:0000313" key="3">
    <source>
        <dbReference type="EMBL" id="CAA0839337.1"/>
    </source>
</evidence>
<dbReference type="InterPro" id="IPR000916">
    <property type="entry name" value="Bet_v_I/MLP"/>
</dbReference>
<accession>A0A9N7NVX9</accession>
<reference evidence="3" key="1">
    <citation type="submission" date="2019-12" db="EMBL/GenBank/DDBJ databases">
        <authorList>
            <person name="Scholes J."/>
        </authorList>
    </citation>
    <scope>NUCLEOTIDE SEQUENCE</scope>
</reference>
<evidence type="ECO:0000259" key="2">
    <source>
        <dbReference type="SMART" id="SM01037"/>
    </source>
</evidence>
<proteinExistence type="inferred from homology"/>
<dbReference type="InterPro" id="IPR052006">
    <property type="entry name" value="MLP-like"/>
</dbReference>
<protein>
    <submittedName>
        <fullName evidence="3">Polyketide cyclase/dehydrase and lipid transport superfamily protein</fullName>
    </submittedName>
</protein>
<keyword evidence="4" id="KW-1185">Reference proteome</keyword>
<comment type="similarity">
    <text evidence="1">Belongs to the MLP family.</text>
</comment>
<dbReference type="OrthoDB" id="1567931at2759"/>
<evidence type="ECO:0000313" key="4">
    <source>
        <dbReference type="Proteomes" id="UP001153555"/>
    </source>
</evidence>
<dbReference type="InterPro" id="IPR023393">
    <property type="entry name" value="START-like_dom_sf"/>
</dbReference>
<dbReference type="AlphaFoldDB" id="A0A9N7NVX9"/>
<dbReference type="SMART" id="SM01037">
    <property type="entry name" value="Bet_v_1"/>
    <property type="match status" value="1"/>
</dbReference>
<gene>
    <name evidence="3" type="ORF">SHERM_05906</name>
</gene>
<dbReference type="GO" id="GO:0006952">
    <property type="term" value="P:defense response"/>
    <property type="evidence" value="ECO:0007669"/>
    <property type="project" value="InterPro"/>
</dbReference>
<dbReference type="PANTHER" id="PTHR31338">
    <property type="entry name" value="POLYKETIDE CYCLASE/DEHYDRASE AND LIPID TRANSPORT SUPERFAMILY PROTEIN"/>
    <property type="match status" value="1"/>
</dbReference>
<feature type="domain" description="Bet v I/Major latex protein" evidence="2">
    <location>
        <begin position="3"/>
        <end position="120"/>
    </location>
</feature>
<dbReference type="Pfam" id="PF00407">
    <property type="entry name" value="Bet_v_1"/>
    <property type="match status" value="1"/>
</dbReference>
<dbReference type="Proteomes" id="UP001153555">
    <property type="component" value="Unassembled WGS sequence"/>
</dbReference>
<comment type="caution">
    <text evidence="3">The sequence shown here is derived from an EMBL/GenBank/DDBJ whole genome shotgun (WGS) entry which is preliminary data.</text>
</comment>
<dbReference type="SUPFAM" id="SSF55961">
    <property type="entry name" value="Bet v1-like"/>
    <property type="match status" value="1"/>
</dbReference>
<evidence type="ECO:0000256" key="1">
    <source>
        <dbReference type="ARBA" id="ARBA00038242"/>
    </source>
</evidence>
<dbReference type="Gene3D" id="3.30.530.20">
    <property type="match status" value="1"/>
</dbReference>
<dbReference type="PANTHER" id="PTHR31338:SF16">
    <property type="entry name" value="POLYKETIDE CYCLASE_DEHYDRASE AND LIPID TRANSPORT SUPERFAMILY PROTEIN"/>
    <property type="match status" value="1"/>
</dbReference>
<organism evidence="3 4">
    <name type="scientific">Striga hermonthica</name>
    <name type="common">Purple witchweed</name>
    <name type="synonym">Buchnera hermonthica</name>
    <dbReference type="NCBI Taxonomy" id="68872"/>
    <lineage>
        <taxon>Eukaryota</taxon>
        <taxon>Viridiplantae</taxon>
        <taxon>Streptophyta</taxon>
        <taxon>Embryophyta</taxon>
        <taxon>Tracheophyta</taxon>
        <taxon>Spermatophyta</taxon>
        <taxon>Magnoliopsida</taxon>
        <taxon>eudicotyledons</taxon>
        <taxon>Gunneridae</taxon>
        <taxon>Pentapetalae</taxon>
        <taxon>asterids</taxon>
        <taxon>lamiids</taxon>
        <taxon>Lamiales</taxon>
        <taxon>Orobanchaceae</taxon>
        <taxon>Buchnereae</taxon>
        <taxon>Striga</taxon>
    </lineage>
</organism>
<name>A0A9N7NVX9_STRHE</name>
<dbReference type="EMBL" id="CACSLK010031421">
    <property type="protein sequence ID" value="CAA0839337.1"/>
    <property type="molecule type" value="Genomic_DNA"/>
</dbReference>